<comment type="domain">
    <text evidence="7">The Q motif is unique to and characteristic of the DEAD box family of RNA helicases and controls ATP binding and hydrolysis.</text>
</comment>
<feature type="compositionally biased region" description="Basic residues" evidence="8">
    <location>
        <begin position="7"/>
        <end position="27"/>
    </location>
</feature>
<feature type="region of interest" description="Disordered" evidence="8">
    <location>
        <begin position="391"/>
        <end position="413"/>
    </location>
</feature>
<dbReference type="InterPro" id="IPR001650">
    <property type="entry name" value="Helicase_C-like"/>
</dbReference>
<feature type="region of interest" description="Disordered" evidence="8">
    <location>
        <begin position="664"/>
        <end position="685"/>
    </location>
</feature>
<comment type="catalytic activity">
    <reaction evidence="7">
        <text>ATP + H2O = ADP + phosphate + H(+)</text>
        <dbReference type="Rhea" id="RHEA:13065"/>
        <dbReference type="ChEBI" id="CHEBI:15377"/>
        <dbReference type="ChEBI" id="CHEBI:15378"/>
        <dbReference type="ChEBI" id="CHEBI:30616"/>
        <dbReference type="ChEBI" id="CHEBI:43474"/>
        <dbReference type="ChEBI" id="CHEBI:456216"/>
        <dbReference type="EC" id="3.6.4.13"/>
    </reaction>
</comment>
<dbReference type="GO" id="GO:0003724">
    <property type="term" value="F:RNA helicase activity"/>
    <property type="evidence" value="ECO:0007669"/>
    <property type="project" value="UniProtKB-EC"/>
</dbReference>
<evidence type="ECO:0000256" key="5">
    <source>
        <dbReference type="ARBA" id="ARBA00022884"/>
    </source>
</evidence>
<dbReference type="InterPro" id="IPR027417">
    <property type="entry name" value="P-loop_NTPase"/>
</dbReference>
<dbReference type="GO" id="GO:0016787">
    <property type="term" value="F:hydrolase activity"/>
    <property type="evidence" value="ECO:0007669"/>
    <property type="project" value="UniProtKB-KW"/>
</dbReference>
<evidence type="ECO:0000256" key="8">
    <source>
        <dbReference type="SAM" id="MobiDB-lite"/>
    </source>
</evidence>
<name>A0A8J2X0W5_9STRA</name>
<proteinExistence type="inferred from homology"/>
<feature type="region of interest" description="Disordered" evidence="8">
    <location>
        <begin position="358"/>
        <end position="377"/>
    </location>
</feature>
<keyword evidence="2 6" id="KW-0378">Hydrolase</keyword>
<dbReference type="Pfam" id="PF00271">
    <property type="entry name" value="Helicase_C"/>
    <property type="match status" value="1"/>
</dbReference>
<dbReference type="Gene3D" id="3.40.50.300">
    <property type="entry name" value="P-loop containing nucleotide triphosphate hydrolases"/>
    <property type="match status" value="2"/>
</dbReference>
<accession>A0A8J2X0W5</accession>
<dbReference type="Proteomes" id="UP000789595">
    <property type="component" value="Unassembled WGS sequence"/>
</dbReference>
<feature type="compositionally biased region" description="Basic and acidic residues" evidence="8">
    <location>
        <begin position="664"/>
        <end position="675"/>
    </location>
</feature>
<dbReference type="PROSITE" id="PS00039">
    <property type="entry name" value="DEAD_ATP_HELICASE"/>
    <property type="match status" value="1"/>
</dbReference>
<evidence type="ECO:0000256" key="1">
    <source>
        <dbReference type="ARBA" id="ARBA00022741"/>
    </source>
</evidence>
<dbReference type="EC" id="3.6.4.13" evidence="7"/>
<sequence>MDLKAKVRDRRRAKAKAKAKAKPKPEKRRQEDAAGKPKKAAKRRREDALSKPKKTGDDEAEAPRAGRVVARPAWDAGAWAPVAVPDEFWTGVDDAACLSLEELPGSSYTALRSGQNVEETVVEEDEEPTPRAAMDVTPDVGADQIEAIRATWCEGPLSLRDELLASLSRMAFATPTPCQAACIPKILRGKDVVCAAQTGSGKTLAFALPALHDALANSDGVRSLVLAPTRELARQIAQHCVNALPRSVDAKRLVCCIVGGLAEQKQERQLALAPSIVVATPGRARELIEDGKASTVAKALEERTLRFLILDEADRLLAPGAFADFTLLTKRYLVDHAERPRKRWQTLVFSATLACGSTQPRDKKRKRQTDADPRALLKAVEPLRSPTRKLEVVDLTSSSKKEEEDDDEEENVALPSTLTLEAVRVVDAAKLATCYALLRGGSSKGKTVVFTNAISSVKTVASALQKLQIPRVHPLHAALQQRQRLKALDAFEKNDDAVLVATDVAARGLDVAGVSLVIHYDVAPTMKLFVHRAGRTARAGREGRSVSLVGPRDAARHESIEAALGAPFVDRKIDARVVAEAADRARLAKKLADAERHAARDRSSRDWARRAADAADLVLDDDAAVEAGGSSQRDLDAMIEEAGASRPQGRMAVVNADTLRMLAEERARGDNCPRPRDKKRRKKRK</sequence>
<dbReference type="PROSITE" id="PS51192">
    <property type="entry name" value="HELICASE_ATP_BIND_1"/>
    <property type="match status" value="1"/>
</dbReference>
<keyword evidence="12" id="KW-1185">Reference proteome</keyword>
<evidence type="ECO:0000256" key="7">
    <source>
        <dbReference type="RuleBase" id="RU365068"/>
    </source>
</evidence>
<dbReference type="InterPro" id="IPR011545">
    <property type="entry name" value="DEAD/DEAH_box_helicase_dom"/>
</dbReference>
<dbReference type="SMART" id="SM00487">
    <property type="entry name" value="DEXDc"/>
    <property type="match status" value="1"/>
</dbReference>
<comment type="caution">
    <text evidence="11">The sequence shown here is derived from an EMBL/GenBank/DDBJ whole genome shotgun (WGS) entry which is preliminary data.</text>
</comment>
<evidence type="ECO:0000256" key="3">
    <source>
        <dbReference type="ARBA" id="ARBA00022806"/>
    </source>
</evidence>
<evidence type="ECO:0000313" key="11">
    <source>
        <dbReference type="EMBL" id="CAH0369821.1"/>
    </source>
</evidence>
<gene>
    <name evidence="11" type="ORF">PECAL_2P29630</name>
</gene>
<organism evidence="11 12">
    <name type="scientific">Pelagomonas calceolata</name>
    <dbReference type="NCBI Taxonomy" id="35677"/>
    <lineage>
        <taxon>Eukaryota</taxon>
        <taxon>Sar</taxon>
        <taxon>Stramenopiles</taxon>
        <taxon>Ochrophyta</taxon>
        <taxon>Pelagophyceae</taxon>
        <taxon>Pelagomonadales</taxon>
        <taxon>Pelagomonadaceae</taxon>
        <taxon>Pelagomonas</taxon>
    </lineage>
</organism>
<dbReference type="CDD" id="cd18787">
    <property type="entry name" value="SF2_C_DEAD"/>
    <property type="match status" value="1"/>
</dbReference>
<evidence type="ECO:0000313" key="12">
    <source>
        <dbReference type="Proteomes" id="UP000789595"/>
    </source>
</evidence>
<keyword evidence="5 7" id="KW-0694">RNA-binding</keyword>
<dbReference type="SUPFAM" id="SSF52540">
    <property type="entry name" value="P-loop containing nucleoside triphosphate hydrolases"/>
    <property type="match status" value="1"/>
</dbReference>
<comment type="similarity">
    <text evidence="6">Belongs to the DEAD box helicase family.</text>
</comment>
<dbReference type="GO" id="GO:0005524">
    <property type="term" value="F:ATP binding"/>
    <property type="evidence" value="ECO:0007669"/>
    <property type="project" value="UniProtKB-UniRule"/>
</dbReference>
<evidence type="ECO:0000256" key="6">
    <source>
        <dbReference type="RuleBase" id="RU000492"/>
    </source>
</evidence>
<keyword evidence="4 6" id="KW-0067">ATP-binding</keyword>
<protein>
    <recommendedName>
        <fullName evidence="7">ATP-dependent RNA helicase</fullName>
        <ecNumber evidence="7">3.6.4.13</ecNumber>
    </recommendedName>
</protein>
<dbReference type="PROSITE" id="PS51194">
    <property type="entry name" value="HELICASE_CTER"/>
    <property type="match status" value="1"/>
</dbReference>
<dbReference type="PANTHER" id="PTHR24031">
    <property type="entry name" value="RNA HELICASE"/>
    <property type="match status" value="1"/>
</dbReference>
<dbReference type="AlphaFoldDB" id="A0A8J2X0W5"/>
<feature type="domain" description="Helicase C-terminal" evidence="10">
    <location>
        <begin position="430"/>
        <end position="584"/>
    </location>
</feature>
<comment type="function">
    <text evidence="7">RNA helicase.</text>
</comment>
<feature type="domain" description="Helicase ATP-binding" evidence="9">
    <location>
        <begin position="183"/>
        <end position="353"/>
    </location>
</feature>
<evidence type="ECO:0000256" key="2">
    <source>
        <dbReference type="ARBA" id="ARBA00022801"/>
    </source>
</evidence>
<dbReference type="SMART" id="SM00490">
    <property type="entry name" value="HELICc"/>
    <property type="match status" value="1"/>
</dbReference>
<feature type="region of interest" description="Disordered" evidence="8">
    <location>
        <begin position="1"/>
        <end position="65"/>
    </location>
</feature>
<dbReference type="EMBL" id="CAKKNE010000002">
    <property type="protein sequence ID" value="CAH0369821.1"/>
    <property type="molecule type" value="Genomic_DNA"/>
</dbReference>
<feature type="compositionally biased region" description="Basic and acidic residues" evidence="8">
    <location>
        <begin position="44"/>
        <end position="64"/>
    </location>
</feature>
<evidence type="ECO:0000256" key="4">
    <source>
        <dbReference type="ARBA" id="ARBA00022840"/>
    </source>
</evidence>
<keyword evidence="1 6" id="KW-0547">Nucleotide-binding</keyword>
<evidence type="ECO:0000259" key="10">
    <source>
        <dbReference type="PROSITE" id="PS51194"/>
    </source>
</evidence>
<dbReference type="InterPro" id="IPR000629">
    <property type="entry name" value="RNA-helicase_DEAD-box_CS"/>
</dbReference>
<feature type="compositionally biased region" description="Basic residues" evidence="8">
    <location>
        <begin position="676"/>
        <end position="685"/>
    </location>
</feature>
<dbReference type="InterPro" id="IPR014001">
    <property type="entry name" value="Helicase_ATP-bd"/>
</dbReference>
<dbReference type="Pfam" id="PF00270">
    <property type="entry name" value="DEAD"/>
    <property type="match status" value="1"/>
</dbReference>
<dbReference type="GO" id="GO:0003723">
    <property type="term" value="F:RNA binding"/>
    <property type="evidence" value="ECO:0007669"/>
    <property type="project" value="UniProtKB-UniRule"/>
</dbReference>
<keyword evidence="3 6" id="KW-0347">Helicase</keyword>
<dbReference type="OrthoDB" id="4310724at2759"/>
<evidence type="ECO:0000259" key="9">
    <source>
        <dbReference type="PROSITE" id="PS51192"/>
    </source>
</evidence>
<reference evidence="11" key="1">
    <citation type="submission" date="2021-11" db="EMBL/GenBank/DDBJ databases">
        <authorList>
            <consortium name="Genoscope - CEA"/>
            <person name="William W."/>
        </authorList>
    </citation>
    <scope>NUCLEOTIDE SEQUENCE</scope>
</reference>